<keyword evidence="2" id="KW-1185">Reference proteome</keyword>
<dbReference type="RefSeq" id="WP_139754955.1">
    <property type="nucleotide sequence ID" value="NZ_CP039852.1"/>
</dbReference>
<dbReference type="AlphaFoldDB" id="A0A5B7YA57"/>
<protein>
    <submittedName>
        <fullName evidence="1">AbiV family abortive infection protein</fullName>
    </submittedName>
</protein>
<dbReference type="Proteomes" id="UP000304912">
    <property type="component" value="Chromosome"/>
</dbReference>
<dbReference type="EMBL" id="CP039852">
    <property type="protein sequence ID" value="QCZ92193.1"/>
    <property type="molecule type" value="Genomic_DNA"/>
</dbReference>
<name>A0A5B7YA57_9ALTE</name>
<dbReference type="NCBIfam" id="TIGR04498">
    <property type="entry name" value="AbiV_defense"/>
    <property type="match status" value="1"/>
</dbReference>
<reference evidence="1 2" key="1">
    <citation type="submission" date="2019-04" db="EMBL/GenBank/DDBJ databases">
        <title>Salinimonas iocasae sp. nov., a halophilic bacterium isolated from the outer tube casing of tubeworms in Okinawa Trough.</title>
        <authorList>
            <person name="Zhang H."/>
            <person name="Wang H."/>
            <person name="Li C."/>
        </authorList>
    </citation>
    <scope>NUCLEOTIDE SEQUENCE [LARGE SCALE GENOMIC DNA]</scope>
    <source>
        <strain evidence="1 2">KX18D6</strain>
    </source>
</reference>
<dbReference type="InterPro" id="IPR030987">
    <property type="entry name" value="AbiV"/>
</dbReference>
<organism evidence="1 2">
    <name type="scientific">Salinimonas iocasae</name>
    <dbReference type="NCBI Taxonomy" id="2572577"/>
    <lineage>
        <taxon>Bacteria</taxon>
        <taxon>Pseudomonadati</taxon>
        <taxon>Pseudomonadota</taxon>
        <taxon>Gammaproteobacteria</taxon>
        <taxon>Alteromonadales</taxon>
        <taxon>Alteromonadaceae</taxon>
        <taxon>Alteromonas/Salinimonas group</taxon>
        <taxon>Salinimonas</taxon>
    </lineage>
</organism>
<dbReference type="OrthoDB" id="6381278at2"/>
<sequence>MSIRKIPNSFRYSEELFTEYSRTSLENAHDLIEEAELLLKQGKLARAYFIAIAAIEEIGKSFIAYDAQGRNLNDSAVTAKIRYSLENHSKKISSAFHASVISHSDIKNELMTFVDIMIALKNGREPSMYTDINYSTGEIQTPGRVVSPRAANDCVQLAKHCYYKNIEHQKTRPPTVRSQSEDHFYGMKDGKVNQLFNTEDFWWFHISRMEAGNQDVSESILEYQREYLSKGKRFKPEDAE</sequence>
<dbReference type="Pfam" id="PF18728">
    <property type="entry name" value="HEPN_AbiV"/>
    <property type="match status" value="1"/>
</dbReference>
<dbReference type="KEGG" id="salk:FBQ74_01300"/>
<evidence type="ECO:0000313" key="1">
    <source>
        <dbReference type="EMBL" id="QCZ92193.1"/>
    </source>
</evidence>
<gene>
    <name evidence="1" type="ORF">FBQ74_01300</name>
</gene>
<proteinExistence type="predicted"/>
<accession>A0A5B7YA57</accession>
<evidence type="ECO:0000313" key="2">
    <source>
        <dbReference type="Proteomes" id="UP000304912"/>
    </source>
</evidence>